<organism evidence="3 4">
    <name type="scientific">Raphidocelis subcapitata</name>
    <dbReference type="NCBI Taxonomy" id="307507"/>
    <lineage>
        <taxon>Eukaryota</taxon>
        <taxon>Viridiplantae</taxon>
        <taxon>Chlorophyta</taxon>
        <taxon>core chlorophytes</taxon>
        <taxon>Chlorophyceae</taxon>
        <taxon>CS clade</taxon>
        <taxon>Sphaeropleales</taxon>
        <taxon>Selenastraceae</taxon>
        <taxon>Raphidocelis</taxon>
    </lineage>
</organism>
<keyword evidence="4" id="KW-1185">Reference proteome</keyword>
<name>A0A2V0PDT4_9CHLO</name>
<reference evidence="3 4" key="1">
    <citation type="journal article" date="2018" name="Sci. Rep.">
        <title>Raphidocelis subcapitata (=Pseudokirchneriella subcapitata) provides an insight into genome evolution and environmental adaptations in the Sphaeropleales.</title>
        <authorList>
            <person name="Suzuki S."/>
            <person name="Yamaguchi H."/>
            <person name="Nakajima N."/>
            <person name="Kawachi M."/>
        </authorList>
    </citation>
    <scope>NUCLEOTIDE SEQUENCE [LARGE SCALE GENOMIC DNA]</scope>
    <source>
        <strain evidence="3 4">NIES-35</strain>
    </source>
</reference>
<feature type="chain" id="PRO_5015922421" description="Tyrosine-protein kinase ephrin type A/B receptor-like domain-containing protein" evidence="1">
    <location>
        <begin position="17"/>
        <end position="876"/>
    </location>
</feature>
<dbReference type="EMBL" id="BDRX01000105">
    <property type="protein sequence ID" value="GBF97679.1"/>
    <property type="molecule type" value="Genomic_DNA"/>
</dbReference>
<sequence length="876" mass="87046">MMSLLTLLVLTAPLFATPAYALGRALRQAAPTDECTAAVAGCAFCRFSAPGVSPRVTVCVSCTTGFALKQNGTACWCAPGYRAVFPAQCLPCGEGYHCPGATTTAASARARYKCGAHKHTATATARSEAECVADQGYAWAPGDASTQCDVASWSRGGGTSGCTPCRAGLTTLAKGATSPADCLAGVGLELAGGRVTPCRPGFFKSTIANTACTRCPPGWTTALGATGSTERKACDHAVPGFAIAPGAVPGTPAAAAPCGYDSFSTARARYDPAVGVKCQACPSGARTKGTGAGSSAACLAPPGHGWGVGAATARPAAAPLEAAAPAPLDQPVVLEAAAPAAVEQQAQEQQLAAAALDLGVVTLAAAEQEQPPAAEAAPADPTPVALLSVADAAAASMAPPMDLAAAAAGTAAAAAVVECPVGTYNEGWNNEPCRACDAAGGSITTGGPGAFSPDRCYTPPGHGTARTADGGLTGAPCPADTFGIDGNTWGLVDAPCSACLDHTGTRGATGVTTGDACVTDPGYGYAPGGAFQCDFGSWAAGGDRSACTSCGARYNTTDGQRAIRGADGPDHCAPAAGWTPDGAGGLKPCPRGAYKEALGPAPCSACPSGTTTTGVSAAASLSQCDACRPGFGLPPGTARIDAKAPACALCASGSFSLGGVAGGAACAPCPKPGGYSGNMVSRRGASGPEGCLPEFSGNGADDSALPYDRIVMADAALTRAPEAGTVEACQAACAARPGCQYFEFRSADGSGCRLRDFGAPLAGPVPNVDDPSRSYALFEVSDQRYAAYEAHPTDAASLGQPLGSYAKRSEALNACGTDGACVGIKFVAGAPDGKPWRTFRGTLRSRSTSSQHVNQAFVGAFCQQQPREIHTEAELW</sequence>
<dbReference type="Gene3D" id="2.10.50.10">
    <property type="entry name" value="Tumor Necrosis Factor Receptor, subunit A, domain 2"/>
    <property type="match status" value="2"/>
</dbReference>
<dbReference type="InterPro" id="IPR009030">
    <property type="entry name" value="Growth_fac_rcpt_cys_sf"/>
</dbReference>
<feature type="domain" description="Tyrosine-protein kinase ephrin type A/B receptor-like" evidence="2">
    <location>
        <begin position="196"/>
        <end position="234"/>
    </location>
</feature>
<protein>
    <recommendedName>
        <fullName evidence="2">Tyrosine-protein kinase ephrin type A/B receptor-like domain-containing protein</fullName>
    </recommendedName>
</protein>
<dbReference type="Proteomes" id="UP000247498">
    <property type="component" value="Unassembled WGS sequence"/>
</dbReference>
<dbReference type="SUPFAM" id="SSF57184">
    <property type="entry name" value="Growth factor receptor domain"/>
    <property type="match status" value="2"/>
</dbReference>
<dbReference type="AlphaFoldDB" id="A0A2V0PDT4"/>
<dbReference type="STRING" id="307507.A0A2V0PDT4"/>
<gene>
    <name evidence="3" type="ORF">Rsub_09737</name>
</gene>
<dbReference type="SMART" id="SM01411">
    <property type="entry name" value="Ephrin_rec_like"/>
    <property type="match status" value="9"/>
</dbReference>
<dbReference type="Gene3D" id="3.50.4.10">
    <property type="entry name" value="Hepatocyte Growth Factor"/>
    <property type="match status" value="1"/>
</dbReference>
<dbReference type="InterPro" id="IPR011641">
    <property type="entry name" value="Tyr-kin_ephrin_A/B_rcpt-like"/>
</dbReference>
<dbReference type="InParanoid" id="A0A2V0PDT4"/>
<proteinExistence type="predicted"/>
<evidence type="ECO:0000259" key="2">
    <source>
        <dbReference type="Pfam" id="PF07699"/>
    </source>
</evidence>
<dbReference type="Pfam" id="PF07699">
    <property type="entry name" value="Ephrin_rec_like"/>
    <property type="match status" value="2"/>
</dbReference>
<comment type="caution">
    <text evidence="3">The sequence shown here is derived from an EMBL/GenBank/DDBJ whole genome shotgun (WGS) entry which is preliminary data.</text>
</comment>
<evidence type="ECO:0000313" key="4">
    <source>
        <dbReference type="Proteomes" id="UP000247498"/>
    </source>
</evidence>
<evidence type="ECO:0000256" key="1">
    <source>
        <dbReference type="SAM" id="SignalP"/>
    </source>
</evidence>
<evidence type="ECO:0000313" key="3">
    <source>
        <dbReference type="EMBL" id="GBF97679.1"/>
    </source>
</evidence>
<accession>A0A2V0PDT4</accession>
<dbReference type="OrthoDB" id="430340at2759"/>
<keyword evidence="1" id="KW-0732">Signal</keyword>
<feature type="signal peptide" evidence="1">
    <location>
        <begin position="1"/>
        <end position="16"/>
    </location>
</feature>
<feature type="domain" description="Tyrosine-protein kinase ephrin type A/B receptor-like" evidence="2">
    <location>
        <begin position="588"/>
        <end position="624"/>
    </location>
</feature>